<dbReference type="InterPro" id="IPR008284">
    <property type="entry name" value="MoCF_biosynth_CS"/>
</dbReference>
<dbReference type="CDD" id="cd00886">
    <property type="entry name" value="MogA_MoaB"/>
    <property type="match status" value="1"/>
</dbReference>
<name>A0A1J4SAG7_9BACT</name>
<dbReference type="STRING" id="1817893.AUJ66_06280"/>
<dbReference type="InterPro" id="IPR012245">
    <property type="entry name" value="MoaB"/>
</dbReference>
<keyword evidence="4 5" id="KW-0501">Molybdenum cofactor biosynthesis</keyword>
<dbReference type="Gene3D" id="3.40.980.10">
    <property type="entry name" value="MoaB/Mog-like domain"/>
    <property type="match status" value="1"/>
</dbReference>
<evidence type="ECO:0000259" key="6">
    <source>
        <dbReference type="SMART" id="SM00852"/>
    </source>
</evidence>
<comment type="similarity">
    <text evidence="2 5">Belongs to the MoaB/Mog family.</text>
</comment>
<evidence type="ECO:0000256" key="2">
    <source>
        <dbReference type="ARBA" id="ARBA00006112"/>
    </source>
</evidence>
<dbReference type="NCBIfam" id="TIGR00177">
    <property type="entry name" value="molyb_syn"/>
    <property type="match status" value="1"/>
</dbReference>
<dbReference type="PANTHER" id="PTHR43764:SF1">
    <property type="entry name" value="MOLYBDOPTERIN MOLYBDOTRANSFERASE"/>
    <property type="match status" value="1"/>
</dbReference>
<proteinExistence type="inferred from homology"/>
<dbReference type="SUPFAM" id="SSF53218">
    <property type="entry name" value="Molybdenum cofactor biosynthesis proteins"/>
    <property type="match status" value="1"/>
</dbReference>
<comment type="caution">
    <text evidence="7">The sequence shown here is derived from an EMBL/GenBank/DDBJ whole genome shotgun (WGS) entry which is preliminary data.</text>
</comment>
<dbReference type="Proteomes" id="UP000182278">
    <property type="component" value="Unassembled WGS sequence"/>
</dbReference>
<gene>
    <name evidence="7" type="ORF">AUJ66_06280</name>
</gene>
<dbReference type="Pfam" id="PF00994">
    <property type="entry name" value="MoCF_biosynth"/>
    <property type="match status" value="1"/>
</dbReference>
<dbReference type="EMBL" id="MNUO01000095">
    <property type="protein sequence ID" value="OIN96441.1"/>
    <property type="molecule type" value="Genomic_DNA"/>
</dbReference>
<dbReference type="PIRSF" id="PIRSF006443">
    <property type="entry name" value="MoaB"/>
    <property type="match status" value="1"/>
</dbReference>
<evidence type="ECO:0000256" key="5">
    <source>
        <dbReference type="PIRNR" id="PIRNR006443"/>
    </source>
</evidence>
<comment type="function">
    <text evidence="5">May be involved in the biosynthesis of molybdopterin.</text>
</comment>
<evidence type="ECO:0000256" key="3">
    <source>
        <dbReference type="ARBA" id="ARBA00015262"/>
    </source>
</evidence>
<dbReference type="InterPro" id="IPR001453">
    <property type="entry name" value="MoaB/Mog_dom"/>
</dbReference>
<dbReference type="InterPro" id="IPR036425">
    <property type="entry name" value="MoaB/Mog-like_dom_sf"/>
</dbReference>
<accession>A0A1J4SAG7</accession>
<dbReference type="SMART" id="SM00852">
    <property type="entry name" value="MoCF_biosynth"/>
    <property type="match status" value="1"/>
</dbReference>
<dbReference type="PROSITE" id="PS01078">
    <property type="entry name" value="MOCF_BIOSYNTHESIS_1"/>
    <property type="match status" value="1"/>
</dbReference>
<evidence type="ECO:0000256" key="1">
    <source>
        <dbReference type="ARBA" id="ARBA00005046"/>
    </source>
</evidence>
<feature type="domain" description="MoaB/Mog" evidence="6">
    <location>
        <begin position="8"/>
        <end position="152"/>
    </location>
</feature>
<dbReference type="UniPathway" id="UPA00344"/>
<evidence type="ECO:0000256" key="4">
    <source>
        <dbReference type="ARBA" id="ARBA00023150"/>
    </source>
</evidence>
<protein>
    <recommendedName>
        <fullName evidence="3 5">Molybdenum cofactor biosynthesis protein B</fullName>
    </recommendedName>
</protein>
<sequence>MRKEIKVAILTISDKSSAGKRKDKSGPIINSRVKNIKAKVLCREIIPDNKKTIEKKLKILADELKIDLILTTGGTGFSARDVTPEATRAVIEKEIPGIPEAMRIKSLKFTLKAMLSRSIAGIRGKTLIINLPGSSVAVKECLDIILPVIPHAVELLQGKGGECGRR</sequence>
<dbReference type="InterPro" id="IPR051920">
    <property type="entry name" value="MPT_Adenylyltrnsfr/MoaC-Rel"/>
</dbReference>
<dbReference type="GO" id="GO:0006777">
    <property type="term" value="P:Mo-molybdopterin cofactor biosynthetic process"/>
    <property type="evidence" value="ECO:0007669"/>
    <property type="project" value="UniProtKB-UniRule"/>
</dbReference>
<dbReference type="PANTHER" id="PTHR43764">
    <property type="entry name" value="MOLYBDENUM COFACTOR BIOSYNTHESIS"/>
    <property type="match status" value="1"/>
</dbReference>
<evidence type="ECO:0000313" key="7">
    <source>
        <dbReference type="EMBL" id="OIN96441.1"/>
    </source>
</evidence>
<evidence type="ECO:0000313" key="8">
    <source>
        <dbReference type="Proteomes" id="UP000182278"/>
    </source>
</evidence>
<reference evidence="7 8" key="1">
    <citation type="journal article" date="2016" name="Environ. Microbiol.">
        <title>Genomic resolution of a cold subsurface aquifer community provides metabolic insights for novel microbes adapted to high CO concentrations.</title>
        <authorList>
            <person name="Probst A.J."/>
            <person name="Castelle C.J."/>
            <person name="Singh A."/>
            <person name="Brown C.T."/>
            <person name="Anantharaman K."/>
            <person name="Sharon I."/>
            <person name="Hug L.A."/>
            <person name="Burstein D."/>
            <person name="Emerson J.B."/>
            <person name="Thomas B.C."/>
            <person name="Banfield J.F."/>
        </authorList>
    </citation>
    <scope>NUCLEOTIDE SEQUENCE [LARGE SCALE GENOMIC DNA]</scope>
    <source>
        <strain evidence="7">CG1_02_38_46</strain>
    </source>
</reference>
<dbReference type="AlphaFoldDB" id="A0A1J4SAG7"/>
<comment type="pathway">
    <text evidence="1 5">Cofactor biosynthesis; molybdopterin biosynthesis.</text>
</comment>
<organism evidence="7 8">
    <name type="scientific">Candidatus Desantisbacteria bacterium CG1_02_38_46</name>
    <dbReference type="NCBI Taxonomy" id="1817893"/>
    <lineage>
        <taxon>Bacteria</taxon>
        <taxon>Candidatus Desantisiibacteriota</taxon>
    </lineage>
</organism>